<reference evidence="1" key="1">
    <citation type="submission" date="2009-02" db="EMBL/GenBank/DDBJ databases">
        <title>The Genome Sequence of Ajellomyces capsulatus strain G186AR.</title>
        <authorList>
            <consortium name="The Broad Institute Genome Sequencing Platform"/>
            <person name="Champion M."/>
            <person name="Cuomo C."/>
            <person name="Ma L.-J."/>
            <person name="Henn M.R."/>
            <person name="Sil A."/>
            <person name="Goldman B."/>
            <person name="Young S.K."/>
            <person name="Kodira C.D."/>
            <person name="Zeng Q."/>
            <person name="Koehrsen M."/>
            <person name="Alvarado L."/>
            <person name="Berlin A."/>
            <person name="Borenstein D."/>
            <person name="Chen Z."/>
            <person name="Engels R."/>
            <person name="Freedman E."/>
            <person name="Gellesch M."/>
            <person name="Goldberg J."/>
            <person name="Griggs A."/>
            <person name="Gujja S."/>
            <person name="Heiman D."/>
            <person name="Hepburn T."/>
            <person name="Howarth C."/>
            <person name="Jen D."/>
            <person name="Larson L."/>
            <person name="Lewis B."/>
            <person name="Mehta T."/>
            <person name="Park D."/>
            <person name="Pearson M."/>
            <person name="Roberts A."/>
            <person name="Saif S."/>
            <person name="Shea T."/>
            <person name="Shenoy N."/>
            <person name="Sisk P."/>
            <person name="Stolte C."/>
            <person name="Sykes S."/>
            <person name="Walk T."/>
            <person name="White J."/>
            <person name="Yandava C."/>
            <person name="Klein B."/>
            <person name="McEwen J.G."/>
            <person name="Puccia R."/>
            <person name="Goldman G.H."/>
            <person name="Felipe M.S."/>
            <person name="Nino-Vega G."/>
            <person name="San-Blas G."/>
            <person name="Taylor J."/>
            <person name="Mendoza L."/>
            <person name="Galagan J."/>
            <person name="Nusbaum C."/>
            <person name="Birren B."/>
        </authorList>
    </citation>
    <scope>NUCLEOTIDE SEQUENCE</scope>
    <source>
        <strain evidence="1">G186AR</strain>
    </source>
</reference>
<proteinExistence type="predicted"/>
<keyword evidence="2" id="KW-1185">Reference proteome</keyword>
<dbReference type="EMBL" id="GG663364">
    <property type="protein sequence ID" value="EEH10425.1"/>
    <property type="molecule type" value="Genomic_DNA"/>
</dbReference>
<dbReference type="HOGENOM" id="CLU_1730899_0_0_1"/>
<organism evidence="1 2">
    <name type="scientific">Ajellomyces capsulatus (strain G186AR / H82 / ATCC MYA-2454 / RMSCC 2432)</name>
    <name type="common">Darling's disease fungus</name>
    <name type="synonym">Histoplasma capsulatum</name>
    <dbReference type="NCBI Taxonomy" id="447093"/>
    <lineage>
        <taxon>Eukaryota</taxon>
        <taxon>Fungi</taxon>
        <taxon>Dikarya</taxon>
        <taxon>Ascomycota</taxon>
        <taxon>Pezizomycotina</taxon>
        <taxon>Eurotiomycetes</taxon>
        <taxon>Eurotiomycetidae</taxon>
        <taxon>Onygenales</taxon>
        <taxon>Ajellomycetaceae</taxon>
        <taxon>Histoplasma</taxon>
    </lineage>
</organism>
<evidence type="ECO:0000313" key="2">
    <source>
        <dbReference type="Proteomes" id="UP000001631"/>
    </source>
</evidence>
<dbReference type="InParanoid" id="C0NDX7"/>
<protein>
    <submittedName>
        <fullName evidence="1">Uncharacterized protein</fullName>
    </submittedName>
</protein>
<name>C0NDX7_AJECG</name>
<gene>
    <name evidence="1" type="ORF">HCBG_02070</name>
</gene>
<dbReference type="Proteomes" id="UP000001631">
    <property type="component" value="Unassembled WGS sequence"/>
</dbReference>
<accession>C0NDX7</accession>
<dbReference type="RefSeq" id="XP_045290905.1">
    <property type="nucleotide sequence ID" value="XM_045429119.1"/>
</dbReference>
<sequence length="151" mass="17015">MTALIVVTFAAHTRSRTAPSCGGTSRRGNLETTLTLWMKINIDKNSCEVKVGVNLETTSTCCVEWHRFTWHADTVYFSLFPAGRLQIARGLNKICRQSSSSNGRKRHNHNRRRTEAATFSWTFPCYDSGTTPPDRVGISLSSYSIRKDSMH</sequence>
<dbReference type="GeneID" id="69035086"/>
<dbReference type="AlphaFoldDB" id="C0NDX7"/>
<evidence type="ECO:0000313" key="1">
    <source>
        <dbReference type="EMBL" id="EEH10425.1"/>
    </source>
</evidence>